<gene>
    <name evidence="1" type="ORF">MSG28_005248</name>
</gene>
<comment type="caution">
    <text evidence="1">The sequence shown here is derived from an EMBL/GenBank/DDBJ whole genome shotgun (WGS) entry which is preliminary data.</text>
</comment>
<evidence type="ECO:0000313" key="1">
    <source>
        <dbReference type="EMBL" id="KAI8426401.1"/>
    </source>
</evidence>
<reference evidence="1 2" key="1">
    <citation type="journal article" date="2022" name="Genome Biol. Evol.">
        <title>The Spruce Budworm Genome: Reconstructing the Evolutionary History of Antifreeze Proteins.</title>
        <authorList>
            <person name="Beliveau C."/>
            <person name="Gagne P."/>
            <person name="Picq S."/>
            <person name="Vernygora O."/>
            <person name="Keeling C.I."/>
            <person name="Pinkney K."/>
            <person name="Doucet D."/>
            <person name="Wen F."/>
            <person name="Johnston J.S."/>
            <person name="Maaroufi H."/>
            <person name="Boyle B."/>
            <person name="Laroche J."/>
            <person name="Dewar K."/>
            <person name="Juretic N."/>
            <person name="Blackburn G."/>
            <person name="Nisole A."/>
            <person name="Brunet B."/>
            <person name="Brandao M."/>
            <person name="Lumley L."/>
            <person name="Duan J."/>
            <person name="Quan G."/>
            <person name="Lucarotti C.J."/>
            <person name="Roe A.D."/>
            <person name="Sperling F.A.H."/>
            <person name="Levesque R.C."/>
            <person name="Cusson M."/>
        </authorList>
    </citation>
    <scope>NUCLEOTIDE SEQUENCE [LARGE SCALE GENOMIC DNA]</scope>
    <source>
        <strain evidence="1">Glfc:IPQL:Cfum</strain>
    </source>
</reference>
<proteinExistence type="predicted"/>
<keyword evidence="2" id="KW-1185">Reference proteome</keyword>
<evidence type="ECO:0000313" key="2">
    <source>
        <dbReference type="Proteomes" id="UP001064048"/>
    </source>
</evidence>
<dbReference type="EMBL" id="CM046108">
    <property type="protein sequence ID" value="KAI8426401.1"/>
    <property type="molecule type" value="Genomic_DNA"/>
</dbReference>
<accession>A0ACC0JQD6</accession>
<organism evidence="1 2">
    <name type="scientific">Choristoneura fumiferana</name>
    <name type="common">Spruce budworm moth</name>
    <name type="synonym">Archips fumiferana</name>
    <dbReference type="NCBI Taxonomy" id="7141"/>
    <lineage>
        <taxon>Eukaryota</taxon>
        <taxon>Metazoa</taxon>
        <taxon>Ecdysozoa</taxon>
        <taxon>Arthropoda</taxon>
        <taxon>Hexapoda</taxon>
        <taxon>Insecta</taxon>
        <taxon>Pterygota</taxon>
        <taxon>Neoptera</taxon>
        <taxon>Endopterygota</taxon>
        <taxon>Lepidoptera</taxon>
        <taxon>Glossata</taxon>
        <taxon>Ditrysia</taxon>
        <taxon>Tortricoidea</taxon>
        <taxon>Tortricidae</taxon>
        <taxon>Tortricinae</taxon>
        <taxon>Choristoneura</taxon>
    </lineage>
</organism>
<sequence>MLCFIQNKLSVIDDDYLTRICVSAFKSDEIKKSKQLLFESVPSEKRNIRRKQQGKENRDLADIIELIKVADPDLTPVFVARQLEKLPPILWDHLDTSTLLKELTMLKNEVANIKASYVNQSELDDIKLEINNMKFASLPQGGYVNIKRGGGGGTYRDSGPFGLSYLDDSTFQQKNPEDYQNLSPQSLLIKDNISKASLNSQNNNNKQIGDNMNNESDQHRDSLLLQKTGSAEQPTLSSNTQEGILTHQLTGASHNVDLIDNNDKGGNSESKWIDVVKRKPKRNKYRPKVSTESAIACLKHAVRYYTDRHTPVYACFLDLSKAFDLYWYANQVNNVRWSEMLSDDFSLECGVRQGGLSSPTLFNIYMDELIVALSSCHVGCHVDGVCFNNISYADDMALLSASVGGLRKLLGICEEYAFAHGLKYNTVKSEFLVFKSGTKCPSKVPPIRLNGESLKRVNRFKYLGHIVTEDMKDDEDIDRERRALSIRINMMARRFARCSRTVKITLFRAYCMTFYTSSLWVKYSKRAYSALRVQYNNALRALLRLPRFCSASSMFAEARVDCFHATMRKRAASMARRARDSGNRLLAVVAERLDGPFMRHWHSLHAPVPPFIRDM</sequence>
<name>A0ACC0JQD6_CHOFU</name>
<dbReference type="Proteomes" id="UP001064048">
    <property type="component" value="Chromosome 8"/>
</dbReference>
<protein>
    <submittedName>
        <fullName evidence="1">Uncharacterized protein</fullName>
    </submittedName>
</protein>